<protein>
    <submittedName>
        <fullName evidence="2">Uncharacterized protein</fullName>
    </submittedName>
</protein>
<accession>A0A2J6QAI3</accession>
<reference evidence="2 3" key="1">
    <citation type="submission" date="2016-05" db="EMBL/GenBank/DDBJ databases">
        <title>A degradative enzymes factory behind the ericoid mycorrhizal symbiosis.</title>
        <authorList>
            <consortium name="DOE Joint Genome Institute"/>
            <person name="Martino E."/>
            <person name="Morin E."/>
            <person name="Grelet G."/>
            <person name="Kuo A."/>
            <person name="Kohler A."/>
            <person name="Daghino S."/>
            <person name="Barry K."/>
            <person name="Choi C."/>
            <person name="Cichocki N."/>
            <person name="Clum A."/>
            <person name="Copeland A."/>
            <person name="Hainaut M."/>
            <person name="Haridas S."/>
            <person name="Labutti K."/>
            <person name="Lindquist E."/>
            <person name="Lipzen A."/>
            <person name="Khouja H.-R."/>
            <person name="Murat C."/>
            <person name="Ohm R."/>
            <person name="Olson A."/>
            <person name="Spatafora J."/>
            <person name="Veneault-Fourrey C."/>
            <person name="Henrissat B."/>
            <person name="Grigoriev I."/>
            <person name="Martin F."/>
            <person name="Perotto S."/>
        </authorList>
    </citation>
    <scope>NUCLEOTIDE SEQUENCE [LARGE SCALE GENOMIC DNA]</scope>
    <source>
        <strain evidence="2 3">UAMH 7357</strain>
    </source>
</reference>
<keyword evidence="1" id="KW-1133">Transmembrane helix</keyword>
<organism evidence="2 3">
    <name type="scientific">Hyaloscypha hepaticicola</name>
    <dbReference type="NCBI Taxonomy" id="2082293"/>
    <lineage>
        <taxon>Eukaryota</taxon>
        <taxon>Fungi</taxon>
        <taxon>Dikarya</taxon>
        <taxon>Ascomycota</taxon>
        <taxon>Pezizomycotina</taxon>
        <taxon>Leotiomycetes</taxon>
        <taxon>Helotiales</taxon>
        <taxon>Hyaloscyphaceae</taxon>
        <taxon>Hyaloscypha</taxon>
    </lineage>
</organism>
<proteinExistence type="predicted"/>
<keyword evidence="1" id="KW-0472">Membrane</keyword>
<dbReference type="PANTHER" id="PTHR35043">
    <property type="entry name" value="TRANSCRIPTION FACTOR DOMAIN-CONTAINING PROTEIN"/>
    <property type="match status" value="1"/>
</dbReference>
<feature type="transmembrane region" description="Helical" evidence="1">
    <location>
        <begin position="532"/>
        <end position="556"/>
    </location>
</feature>
<gene>
    <name evidence="2" type="ORF">NA56DRAFT_596951</name>
</gene>
<dbReference type="EMBL" id="KZ613475">
    <property type="protein sequence ID" value="PMD23271.1"/>
    <property type="molecule type" value="Genomic_DNA"/>
</dbReference>
<dbReference type="AlphaFoldDB" id="A0A2J6QAI3"/>
<dbReference type="PANTHER" id="PTHR35043:SF7">
    <property type="entry name" value="TRANSCRIPTION FACTOR DOMAIN-CONTAINING PROTEIN"/>
    <property type="match status" value="1"/>
</dbReference>
<keyword evidence="3" id="KW-1185">Reference proteome</keyword>
<feature type="transmembrane region" description="Helical" evidence="1">
    <location>
        <begin position="83"/>
        <end position="104"/>
    </location>
</feature>
<feature type="transmembrane region" description="Helical" evidence="1">
    <location>
        <begin position="562"/>
        <end position="584"/>
    </location>
</feature>
<evidence type="ECO:0000313" key="2">
    <source>
        <dbReference type="EMBL" id="PMD23271.1"/>
    </source>
</evidence>
<feature type="transmembrane region" description="Helical" evidence="1">
    <location>
        <begin position="647"/>
        <end position="669"/>
    </location>
</feature>
<evidence type="ECO:0000313" key="3">
    <source>
        <dbReference type="Proteomes" id="UP000235672"/>
    </source>
</evidence>
<keyword evidence="1" id="KW-0812">Transmembrane</keyword>
<dbReference type="Proteomes" id="UP000235672">
    <property type="component" value="Unassembled WGS sequence"/>
</dbReference>
<name>A0A2J6QAI3_9HELO</name>
<dbReference type="STRING" id="1745343.A0A2J6QAI3"/>
<dbReference type="OrthoDB" id="9451547at2759"/>
<feature type="transmembrane region" description="Helical" evidence="1">
    <location>
        <begin position="42"/>
        <end position="62"/>
    </location>
</feature>
<sequence>MSIPFLIAHTLSTRQALAAPANLTALRTEIAPAWVPDPSGRGTWNLLYSCLFTLLLCVYTAIHLHVPPPNQTKFILWLKKTEWVAIAVFAPEIVVVTALEQWFLARYLMSELNKIAVKSDDEDFKVRWYNRPDSHNRFDMVYSHYVVMGGFVADVEDIHNVLTRVTISVHGILYLAKHGHFCQVKRSHIADKSKADILAKGLVCIQVLWVAGQAVERKFAGYPITLLEIHTLVHVVCALFMYGLWAQKPLNVQEPTIISFPEDPDPLAFMLQSSCSIEKGAYSGFKLKLDVPITDPRHNDEYTRGFENGPMGFWHTVEPQCVHLDTSPGLPDILTESVIQDDDQAPVRISTYYYKSTKDHKGLYHHHPMGLPTYVFTPASNDPVICTLYTGQVLYFPEQRMSSRIGPISPTQESFDPKKPDQLKSVGYPDQTISWVYQNKSIAISKEIAVISLTRKDLKRFSSVSAWVSKLEACRKDSAALGTESLYARSQPRSTRGLDFWFSPGPYDTFECVSIRAKNWVGELLDSGAMRVLPALTLLPLAYGCVHFGALGLVFPTRTEKLLWEISCIVLIAVAGGLAVLLLIKAIDKQFTRSWEVGPIILPNTRRWSSSGPILFSCSVACQIMHEIIQTLCGERWTGILKKLGEAFYNLSLVVLALIYCIARVYLIVESFISLRHVPIGVYKTPTGNFMSYIPHL</sequence>
<evidence type="ECO:0000256" key="1">
    <source>
        <dbReference type="SAM" id="Phobius"/>
    </source>
</evidence>